<evidence type="ECO:0000259" key="6">
    <source>
        <dbReference type="Pfam" id="PF00520"/>
    </source>
</evidence>
<dbReference type="GO" id="GO:0005216">
    <property type="term" value="F:monoatomic ion channel activity"/>
    <property type="evidence" value="ECO:0007669"/>
    <property type="project" value="InterPro"/>
</dbReference>
<dbReference type="Gene3D" id="1.10.287.70">
    <property type="match status" value="2"/>
</dbReference>
<sequence length="460" mass="53109">MEHNIDHRLLDSLDNATNEDEVEIKGFTSRVVYTLHTLLLLHYRREDLAFIQATVFLEDAMHNFRIRRVFRPFFLLQNSTMMKKIVKGIKKTLPQILSILAVLCLHLLLFSVLGMLFFPPFKEGSEGRTDFGRLNNSIINLLVLLTTANNPDGLYCLLNMLTAVIYNQFRGSLLESMQSSYLRRRIGIQAAFEILHAGTCEKTDSNQLSSLEQGRRFFIHTFEPNDTLMHMLKALQNYGSQQLSSSQFHDLMDLYYTEKSNFARVLISGDISQPSRSDIRSLWIAELVCVIKYSDIIFRSLPAPDLEGSWNCIQVVNILVVLRFLAIVFHVKVIYYVFAIIGMELFKDSIPVPTTNERWAQLYFIAWYLVCVIICLNVFIALILEAFITRWDTDNRPQQDDTHMSRLSLHKIFSYIEIPDKELKTCKIANKDSSYSINSELACGHTYEFCDRLTTIFGVT</sequence>
<dbReference type="RefSeq" id="XP_002117782.1">
    <property type="nucleotide sequence ID" value="XM_002117746.1"/>
</dbReference>
<feature type="transmembrane region" description="Helical" evidence="5">
    <location>
        <begin position="362"/>
        <end position="388"/>
    </location>
</feature>
<name>B3SBZ1_TRIAD</name>
<dbReference type="Pfam" id="PF00520">
    <property type="entry name" value="Ion_trans"/>
    <property type="match status" value="1"/>
</dbReference>
<protein>
    <recommendedName>
        <fullName evidence="6">Ion transport domain-containing protein</fullName>
    </recommendedName>
</protein>
<feature type="domain" description="Ion transport" evidence="6">
    <location>
        <begin position="59"/>
        <end position="155"/>
    </location>
</feature>
<dbReference type="GO" id="GO:0005765">
    <property type="term" value="C:lysosomal membrane"/>
    <property type="evidence" value="ECO:0007669"/>
    <property type="project" value="InterPro"/>
</dbReference>
<dbReference type="PANTHER" id="PTHR46768">
    <property type="entry name" value="TWO PORE CALCIUM CHANNEL PROTEIN 2"/>
    <property type="match status" value="1"/>
</dbReference>
<dbReference type="STRING" id="10228.B3SBZ1"/>
<dbReference type="InParanoid" id="B3SBZ1"/>
<feature type="transmembrane region" description="Helical" evidence="5">
    <location>
        <begin position="96"/>
        <end position="118"/>
    </location>
</feature>
<dbReference type="CTD" id="6758954"/>
<dbReference type="GeneID" id="6758954"/>
<evidence type="ECO:0000256" key="5">
    <source>
        <dbReference type="SAM" id="Phobius"/>
    </source>
</evidence>
<evidence type="ECO:0000256" key="2">
    <source>
        <dbReference type="ARBA" id="ARBA00022692"/>
    </source>
</evidence>
<accession>B3SBZ1</accession>
<evidence type="ECO:0000256" key="3">
    <source>
        <dbReference type="ARBA" id="ARBA00022989"/>
    </source>
</evidence>
<evidence type="ECO:0000313" key="7">
    <source>
        <dbReference type="EMBL" id="EDV19758.1"/>
    </source>
</evidence>
<dbReference type="InterPro" id="IPR005821">
    <property type="entry name" value="Ion_trans_dom"/>
</dbReference>
<dbReference type="OMA" id="TTNERWA"/>
<reference evidence="7 8" key="1">
    <citation type="journal article" date="2008" name="Nature">
        <title>The Trichoplax genome and the nature of placozoans.</title>
        <authorList>
            <person name="Srivastava M."/>
            <person name="Begovic E."/>
            <person name="Chapman J."/>
            <person name="Putnam N.H."/>
            <person name="Hellsten U."/>
            <person name="Kawashima T."/>
            <person name="Kuo A."/>
            <person name="Mitros T."/>
            <person name="Salamov A."/>
            <person name="Carpenter M.L."/>
            <person name="Signorovitch A.Y."/>
            <person name="Moreno M.A."/>
            <person name="Kamm K."/>
            <person name="Grimwood J."/>
            <person name="Schmutz J."/>
            <person name="Shapiro H."/>
            <person name="Grigoriev I.V."/>
            <person name="Buss L.W."/>
            <person name="Schierwater B."/>
            <person name="Dellaporta S.L."/>
            <person name="Rokhsar D.S."/>
        </authorList>
    </citation>
    <scope>NUCLEOTIDE SEQUENCE [LARGE SCALE GENOMIC DNA]</scope>
    <source>
        <strain evidence="7 8">Grell-BS-1999</strain>
    </source>
</reference>
<comment type="subcellular location">
    <subcellularLocation>
        <location evidence="1">Membrane</location>
        <topology evidence="1">Multi-pass membrane protein</topology>
    </subcellularLocation>
</comment>
<dbReference type="KEGG" id="tad:TRIADDRAFT_61789"/>
<feature type="transmembrane region" description="Helical" evidence="5">
    <location>
        <begin position="320"/>
        <end position="342"/>
    </location>
</feature>
<organism evidence="7 8">
    <name type="scientific">Trichoplax adhaerens</name>
    <name type="common">Trichoplax reptans</name>
    <dbReference type="NCBI Taxonomy" id="10228"/>
    <lineage>
        <taxon>Eukaryota</taxon>
        <taxon>Metazoa</taxon>
        <taxon>Placozoa</taxon>
        <taxon>Uniplacotomia</taxon>
        <taxon>Trichoplacea</taxon>
        <taxon>Trichoplacidae</taxon>
        <taxon>Trichoplax</taxon>
    </lineage>
</organism>
<evidence type="ECO:0000313" key="8">
    <source>
        <dbReference type="Proteomes" id="UP000009022"/>
    </source>
</evidence>
<feature type="transmembrane region" description="Helical" evidence="5">
    <location>
        <begin position="138"/>
        <end position="166"/>
    </location>
</feature>
<dbReference type="OrthoDB" id="416585at2759"/>
<keyword evidence="4 5" id="KW-0472">Membrane</keyword>
<dbReference type="Proteomes" id="UP000009022">
    <property type="component" value="Unassembled WGS sequence"/>
</dbReference>
<dbReference type="PhylomeDB" id="B3SBZ1"/>
<gene>
    <name evidence="7" type="ORF">TRIADDRAFT_61789</name>
</gene>
<evidence type="ECO:0000256" key="4">
    <source>
        <dbReference type="ARBA" id="ARBA00023136"/>
    </source>
</evidence>
<keyword evidence="3 5" id="KW-1133">Transmembrane helix</keyword>
<dbReference type="AlphaFoldDB" id="B3SBZ1"/>
<dbReference type="eggNOG" id="KOG2301">
    <property type="taxonomic scope" value="Eukaryota"/>
</dbReference>
<dbReference type="InterPro" id="IPR028798">
    <property type="entry name" value="TPC2"/>
</dbReference>
<proteinExistence type="predicted"/>
<dbReference type="GO" id="GO:0022832">
    <property type="term" value="F:voltage-gated channel activity"/>
    <property type="evidence" value="ECO:0007669"/>
    <property type="project" value="InterPro"/>
</dbReference>
<dbReference type="EMBL" id="DS985267">
    <property type="protein sequence ID" value="EDV19758.1"/>
    <property type="molecule type" value="Genomic_DNA"/>
</dbReference>
<dbReference type="SUPFAM" id="SSF81324">
    <property type="entry name" value="Voltage-gated potassium channels"/>
    <property type="match status" value="1"/>
</dbReference>
<keyword evidence="2 5" id="KW-0812">Transmembrane</keyword>
<dbReference type="PANTHER" id="PTHR46768:SF1">
    <property type="entry name" value="TWO PORE CHANNEL PROTEIN 2"/>
    <property type="match status" value="1"/>
</dbReference>
<dbReference type="HOGENOM" id="CLU_594938_0_0_1"/>
<evidence type="ECO:0000256" key="1">
    <source>
        <dbReference type="ARBA" id="ARBA00004141"/>
    </source>
</evidence>
<keyword evidence="8" id="KW-1185">Reference proteome</keyword>